<reference evidence="2 3" key="1">
    <citation type="submission" date="2020-08" db="EMBL/GenBank/DDBJ databases">
        <title>Genomic Encyclopedia of Type Strains, Phase IV (KMG-V): Genome sequencing to study the core and pangenomes of soil and plant-associated prokaryotes.</title>
        <authorList>
            <person name="Whitman W."/>
        </authorList>
    </citation>
    <scope>NUCLEOTIDE SEQUENCE [LARGE SCALE GENOMIC DNA]</scope>
    <source>
        <strain evidence="2 3">SEMIA 492</strain>
    </source>
</reference>
<keyword evidence="3" id="KW-1185">Reference proteome</keyword>
<proteinExistence type="predicted"/>
<sequence length="296" mass="33686">MEQPSADGVDPCGFLRSGDQMIAPTDMDRDGTGNLLMEAKAVPQLIDPEAEPFVAAAVNDLAESQIPFLVAGTYAVSAYTGISRPTKDFDVFCKAGDYARILAHFQTKGYSVEVEDERWLGKIFKGRHFFDVIFASSNGTMPVGDDWFADARQLEMCGRSVRLVGPTELIWSKCFVQLRHRYDGADIAHVILKAHDKINWQKLLGYLEVNWEVLLIQLLNFRWIYPSERDKIPDWLMDELLDRLSAQRDLPLPQMKICRGRMYSRIDFEIDVEEWGFADVSGDGELRTEEENEHGQ</sequence>
<dbReference type="Gene3D" id="3.30.460.40">
    <property type="match status" value="1"/>
</dbReference>
<dbReference type="SUPFAM" id="SSF81301">
    <property type="entry name" value="Nucleotidyltransferase"/>
    <property type="match status" value="1"/>
</dbReference>
<evidence type="ECO:0000256" key="1">
    <source>
        <dbReference type="SAM" id="MobiDB-lite"/>
    </source>
</evidence>
<protein>
    <recommendedName>
        <fullName evidence="4">Nucleotidyltransferase family protein</fullName>
    </recommendedName>
</protein>
<evidence type="ECO:0000313" key="3">
    <source>
        <dbReference type="Proteomes" id="UP000543836"/>
    </source>
</evidence>
<dbReference type="InterPro" id="IPR043519">
    <property type="entry name" value="NT_sf"/>
</dbReference>
<feature type="region of interest" description="Disordered" evidence="1">
    <location>
        <begin position="1"/>
        <end position="20"/>
    </location>
</feature>
<dbReference type="EMBL" id="JACIIG010000002">
    <property type="protein sequence ID" value="MBB4566853.1"/>
    <property type="molecule type" value="Genomic_DNA"/>
</dbReference>
<dbReference type="AlphaFoldDB" id="A0A7W7EK43"/>
<gene>
    <name evidence="2" type="ORF">GGE60_000954</name>
</gene>
<comment type="caution">
    <text evidence="2">The sequence shown here is derived from an EMBL/GenBank/DDBJ whole genome shotgun (WGS) entry which is preliminary data.</text>
</comment>
<dbReference type="Proteomes" id="UP000543836">
    <property type="component" value="Unassembled WGS sequence"/>
</dbReference>
<name>A0A7W7EK43_9HYPH</name>
<accession>A0A7W7EK43</accession>
<evidence type="ECO:0008006" key="4">
    <source>
        <dbReference type="Google" id="ProtNLM"/>
    </source>
</evidence>
<evidence type="ECO:0000313" key="2">
    <source>
        <dbReference type="EMBL" id="MBB4566853.1"/>
    </source>
</evidence>
<organism evidence="2 3">
    <name type="scientific">Rhizobium leucaenae</name>
    <dbReference type="NCBI Taxonomy" id="29450"/>
    <lineage>
        <taxon>Bacteria</taxon>
        <taxon>Pseudomonadati</taxon>
        <taxon>Pseudomonadota</taxon>
        <taxon>Alphaproteobacteria</taxon>
        <taxon>Hyphomicrobiales</taxon>
        <taxon>Rhizobiaceae</taxon>
        <taxon>Rhizobium/Agrobacterium group</taxon>
        <taxon>Rhizobium</taxon>
    </lineage>
</organism>